<dbReference type="PANTHER" id="PTHR11102:SF160">
    <property type="entry name" value="ERAD-ASSOCIATED E3 UBIQUITIN-PROTEIN LIGASE COMPONENT HRD3"/>
    <property type="match status" value="1"/>
</dbReference>
<reference evidence="3" key="1">
    <citation type="journal article" date="2012" name="PLoS ONE">
        <title>The success of Acinetobacter species; genetic, metabolic and virulence attributes.</title>
        <authorList>
            <person name="Peleg A.Y."/>
            <person name="de Breij A."/>
            <person name="Adams M.D."/>
            <person name="Cerqueira G.M."/>
            <person name="Mocali S."/>
            <person name="Galardini M."/>
            <person name="Nibbering P.H."/>
            <person name="Earl A.M."/>
            <person name="Ward D.V."/>
            <person name="Paterson D.L."/>
            <person name="Seifert H."/>
            <person name="Dijkshoorn L."/>
        </authorList>
    </citation>
    <scope>NUCLEOTIDE SEQUENCE [LARGE SCALE GENOMIC DNA]</scope>
    <source>
        <strain evidence="3">SH046</strain>
    </source>
</reference>
<evidence type="ECO:0000313" key="2">
    <source>
        <dbReference type="EMBL" id="EEY96346.1"/>
    </source>
</evidence>
<dbReference type="HOGENOM" id="CLU_1040622_0_0_6"/>
<dbReference type="InterPro" id="IPR050767">
    <property type="entry name" value="Sel1_AlgK"/>
</dbReference>
<dbReference type="RefSeq" id="WP_005400262.1">
    <property type="nucleotide sequence ID" value="NZ_GG704965.1"/>
</dbReference>
<dbReference type="Proteomes" id="UP000012047">
    <property type="component" value="Unassembled WGS sequence"/>
</dbReference>
<dbReference type="PANTHER" id="PTHR11102">
    <property type="entry name" value="SEL-1-LIKE PROTEIN"/>
    <property type="match status" value="1"/>
</dbReference>
<feature type="signal peptide" evidence="1">
    <location>
        <begin position="1"/>
        <end position="19"/>
    </location>
</feature>
<evidence type="ECO:0000313" key="3">
    <source>
        <dbReference type="Proteomes" id="UP000012047"/>
    </source>
</evidence>
<dbReference type="AlphaFoldDB" id="D0SB14"/>
<dbReference type="EMBL" id="GG704965">
    <property type="protein sequence ID" value="EEY96346.1"/>
    <property type="molecule type" value="Genomic_DNA"/>
</dbReference>
<accession>D0SB14</accession>
<dbReference type="Pfam" id="PF08238">
    <property type="entry name" value="Sel1"/>
    <property type="match status" value="3"/>
</dbReference>
<proteinExistence type="predicted"/>
<dbReference type="InterPro" id="IPR006597">
    <property type="entry name" value="Sel1-like"/>
</dbReference>
<gene>
    <name evidence="2" type="ORF">HMPREF0016_01037</name>
</gene>
<sequence>MKKIVLASLIALSSQLALAASTQDTINPEFAKIEEMVKANNMAGAYQALEKLAKSGNPQAMYNLAYLTQTGQGTAKNEKKAIQLYQDAANKGYPVAHYVLAKNYVTGTLGLPQDINKAKQHFEAASKLGFDDATVEYAVLLFSENKPESEKLALKKLEPLVKKGNYQAIHAQALYDISTGFKNKQEAPIQKGLNSIQDLAKKGYIPALMAVGNMFANGNIIPQNLPEAKKIFTALAKENVPQAKESLAMVDKMIADQAKAPAATAAVKNKSLLQKNTLN</sequence>
<dbReference type="InterPro" id="IPR011990">
    <property type="entry name" value="TPR-like_helical_dom_sf"/>
</dbReference>
<name>D0SB14_ACIJO</name>
<evidence type="ECO:0000256" key="1">
    <source>
        <dbReference type="SAM" id="SignalP"/>
    </source>
</evidence>
<dbReference type="SUPFAM" id="SSF81901">
    <property type="entry name" value="HCP-like"/>
    <property type="match status" value="2"/>
</dbReference>
<dbReference type="eggNOG" id="COG0790">
    <property type="taxonomic scope" value="Bacteria"/>
</dbReference>
<keyword evidence="1" id="KW-0732">Signal</keyword>
<organism evidence="2 3">
    <name type="scientific">Acinetobacter johnsonii SH046</name>
    <dbReference type="NCBI Taxonomy" id="575586"/>
    <lineage>
        <taxon>Bacteria</taxon>
        <taxon>Pseudomonadati</taxon>
        <taxon>Pseudomonadota</taxon>
        <taxon>Gammaproteobacteria</taxon>
        <taxon>Moraxellales</taxon>
        <taxon>Moraxellaceae</taxon>
        <taxon>Acinetobacter</taxon>
    </lineage>
</organism>
<dbReference type="Gene3D" id="1.25.40.10">
    <property type="entry name" value="Tetratricopeptide repeat domain"/>
    <property type="match status" value="1"/>
</dbReference>
<feature type="chain" id="PRO_5003014718" evidence="1">
    <location>
        <begin position="20"/>
        <end position="279"/>
    </location>
</feature>
<protein>
    <submittedName>
        <fullName evidence="2">Sel1 repeat protein</fullName>
    </submittedName>
</protein>
<dbReference type="SMART" id="SM00671">
    <property type="entry name" value="SEL1"/>
    <property type="match status" value="3"/>
</dbReference>